<keyword evidence="2" id="KW-0964">Secreted</keyword>
<dbReference type="GO" id="GO:0005576">
    <property type="term" value="C:extracellular region"/>
    <property type="evidence" value="ECO:0007669"/>
    <property type="project" value="UniProtKB-SubCell"/>
</dbReference>
<keyword evidence="3" id="KW-0929">Antimicrobial</keyword>
<dbReference type="Gene3D" id="3.10.360.10">
    <property type="entry name" value="Antimicrobial Peptide, Beta-defensin 2, Chain A"/>
    <property type="match status" value="1"/>
</dbReference>
<feature type="domain" description="Beta-defensin-like" evidence="8">
    <location>
        <begin position="38"/>
        <end position="73"/>
    </location>
</feature>
<accession>U3JIH6</accession>
<dbReference type="HOGENOM" id="CLU_189296_5_1_1"/>
<dbReference type="FunFam" id="3.10.360.10:FF:000001">
    <property type="entry name" value="Beta-defensin 1"/>
    <property type="match status" value="1"/>
</dbReference>
<keyword evidence="5" id="KW-0044">Antibiotic</keyword>
<organism evidence="9 10">
    <name type="scientific">Ficedula albicollis</name>
    <name type="common">Collared flycatcher</name>
    <name type="synonym">Muscicapa albicollis</name>
    <dbReference type="NCBI Taxonomy" id="59894"/>
    <lineage>
        <taxon>Eukaryota</taxon>
        <taxon>Metazoa</taxon>
        <taxon>Chordata</taxon>
        <taxon>Craniata</taxon>
        <taxon>Vertebrata</taxon>
        <taxon>Euteleostomi</taxon>
        <taxon>Archelosauria</taxon>
        <taxon>Archosauria</taxon>
        <taxon>Dinosauria</taxon>
        <taxon>Saurischia</taxon>
        <taxon>Theropoda</taxon>
        <taxon>Coelurosauria</taxon>
        <taxon>Aves</taxon>
        <taxon>Neognathae</taxon>
        <taxon>Neoaves</taxon>
        <taxon>Telluraves</taxon>
        <taxon>Australaves</taxon>
        <taxon>Passeriformes</taxon>
        <taxon>Muscicapidae</taxon>
        <taxon>Ficedula</taxon>
    </lineage>
</organism>
<dbReference type="Pfam" id="PF00711">
    <property type="entry name" value="Defensin_beta"/>
    <property type="match status" value="1"/>
</dbReference>
<dbReference type="eggNOG" id="ENOG502TDI6">
    <property type="taxonomic scope" value="Eukaryota"/>
</dbReference>
<feature type="signal peptide" evidence="7">
    <location>
        <begin position="1"/>
        <end position="26"/>
    </location>
</feature>
<protein>
    <recommendedName>
        <fullName evidence="8">Beta-defensin-like domain-containing protein</fullName>
    </recommendedName>
</protein>
<reference evidence="9" key="3">
    <citation type="submission" date="2025-09" db="UniProtKB">
        <authorList>
            <consortium name="Ensembl"/>
        </authorList>
    </citation>
    <scope>IDENTIFICATION</scope>
</reference>
<keyword evidence="10" id="KW-1185">Reference proteome</keyword>
<evidence type="ECO:0000256" key="3">
    <source>
        <dbReference type="ARBA" id="ARBA00022529"/>
    </source>
</evidence>
<evidence type="ECO:0000313" key="9">
    <source>
        <dbReference type="Ensembl" id="ENSFALP00000002580.2"/>
    </source>
</evidence>
<evidence type="ECO:0000313" key="10">
    <source>
        <dbReference type="Proteomes" id="UP000016665"/>
    </source>
</evidence>
<dbReference type="GO" id="GO:0042742">
    <property type="term" value="P:defense response to bacterium"/>
    <property type="evidence" value="ECO:0007669"/>
    <property type="project" value="UniProtKB-KW"/>
</dbReference>
<feature type="chain" id="PRO_5032312456" description="Beta-defensin-like domain-containing protein" evidence="7">
    <location>
        <begin position="27"/>
        <end position="74"/>
    </location>
</feature>
<reference evidence="9 10" key="1">
    <citation type="journal article" date="2012" name="Nature">
        <title>The genomic landscape of species divergence in Ficedula flycatchers.</title>
        <authorList>
            <person name="Ellegren H."/>
            <person name="Smeds L."/>
            <person name="Burri R."/>
            <person name="Olason P.I."/>
            <person name="Backstrom N."/>
            <person name="Kawakami T."/>
            <person name="Kunstner A."/>
            <person name="Makinen H."/>
            <person name="Nadachowska-Brzyska K."/>
            <person name="Qvarnstrom A."/>
            <person name="Uebbing S."/>
            <person name="Wolf J.B."/>
        </authorList>
    </citation>
    <scope>NUCLEOTIDE SEQUENCE [LARGE SCALE GENOMIC DNA]</scope>
</reference>
<dbReference type="GeneTree" id="ENSGT00960000187509"/>
<keyword evidence="6" id="KW-1015">Disulfide bond</keyword>
<name>U3JIH6_FICAL</name>
<dbReference type="AlphaFoldDB" id="U3JIH6"/>
<evidence type="ECO:0000256" key="7">
    <source>
        <dbReference type="SAM" id="SignalP"/>
    </source>
</evidence>
<evidence type="ECO:0000256" key="2">
    <source>
        <dbReference type="ARBA" id="ARBA00022525"/>
    </source>
</evidence>
<proteinExistence type="predicted"/>
<evidence type="ECO:0000259" key="8">
    <source>
        <dbReference type="Pfam" id="PF00711"/>
    </source>
</evidence>
<comment type="subcellular location">
    <subcellularLocation>
        <location evidence="1">Secreted</location>
    </subcellularLocation>
</comment>
<keyword evidence="7" id="KW-0732">Signal</keyword>
<evidence type="ECO:0000256" key="1">
    <source>
        <dbReference type="ARBA" id="ARBA00004613"/>
    </source>
</evidence>
<evidence type="ECO:0000256" key="4">
    <source>
        <dbReference type="ARBA" id="ARBA00022940"/>
    </source>
</evidence>
<keyword evidence="4" id="KW-0211">Defensin</keyword>
<dbReference type="SUPFAM" id="SSF57392">
    <property type="entry name" value="Defensin-like"/>
    <property type="match status" value="1"/>
</dbReference>
<dbReference type="STRING" id="59894.ENSFALP00000002580"/>
<evidence type="ECO:0000256" key="6">
    <source>
        <dbReference type="ARBA" id="ARBA00023157"/>
    </source>
</evidence>
<dbReference type="InterPro" id="IPR001855">
    <property type="entry name" value="Defensin_beta-like"/>
</dbReference>
<dbReference type="Proteomes" id="UP000016665">
    <property type="component" value="Chromosome 3"/>
</dbReference>
<reference evidence="9" key="2">
    <citation type="submission" date="2025-08" db="UniProtKB">
        <authorList>
            <consortium name="Ensembl"/>
        </authorList>
    </citation>
    <scope>IDENTIFICATION</scope>
</reference>
<evidence type="ECO:0000256" key="5">
    <source>
        <dbReference type="ARBA" id="ARBA00023022"/>
    </source>
</evidence>
<sequence length="74" mass="8060">IRRPHLFLGKMLSCQTVSFCLNSVLCSLSGFGDHETSDTLACRQSRGSCSFVPCSAPMVDIGTCRGGKLRCCKW</sequence>
<dbReference type="Ensembl" id="ENSFALT00000002592.2">
    <property type="protein sequence ID" value="ENSFALP00000002580.2"/>
    <property type="gene ID" value="ENSFALG00000002479.2"/>
</dbReference>